<dbReference type="Pfam" id="PF01476">
    <property type="entry name" value="LysM"/>
    <property type="match status" value="1"/>
</dbReference>
<feature type="signal peptide" evidence="2">
    <location>
        <begin position="1"/>
        <end position="25"/>
    </location>
</feature>
<sequence length="275" mass="30296">MTPFSSRYLLTVCLLSTTILVSACAQRSVPAPVIKINTQVAETDRWAGTRTHTVQQGETLYGIAWLYGKDYQELASINGLAEPYQINSGETLNLIGNSNNIAGSSADTSISDDVLPKTKSDKRIVNNTKEAYRIPQVKDKPIPKNNNLPTRVSRWLWPAEGTLIGKFSNKEAGLKGIEISNTIGTPIVSTAKGKVVYTGDALRGYGNLVIIKHTDNFLSAYAHNTKIIVKERQIVQAGEKIAEMGRSGTTEAKLRFEIRYKGKSLDPLKYLPRQK</sequence>
<dbReference type="GO" id="GO:0009279">
    <property type="term" value="C:cell outer membrane"/>
    <property type="evidence" value="ECO:0007669"/>
    <property type="project" value="TreeGrafter"/>
</dbReference>
<evidence type="ECO:0000259" key="3">
    <source>
        <dbReference type="PROSITE" id="PS51782"/>
    </source>
</evidence>
<dbReference type="RefSeq" id="WP_254099469.1">
    <property type="nucleotide sequence ID" value="NZ_JANATA010000006.1"/>
</dbReference>
<keyword evidence="5" id="KW-1185">Reference proteome</keyword>
<evidence type="ECO:0000256" key="2">
    <source>
        <dbReference type="SAM" id="SignalP"/>
    </source>
</evidence>
<dbReference type="SMART" id="SM00257">
    <property type="entry name" value="LysM"/>
    <property type="match status" value="1"/>
</dbReference>
<feature type="domain" description="LysM" evidence="3">
    <location>
        <begin position="50"/>
        <end position="94"/>
    </location>
</feature>
<dbReference type="InterPro" id="IPR050570">
    <property type="entry name" value="Cell_wall_metabolism_enzyme"/>
</dbReference>
<dbReference type="PANTHER" id="PTHR21666">
    <property type="entry name" value="PEPTIDASE-RELATED"/>
    <property type="match status" value="1"/>
</dbReference>
<evidence type="ECO:0000313" key="5">
    <source>
        <dbReference type="Proteomes" id="UP001165413"/>
    </source>
</evidence>
<dbReference type="AlphaFoldDB" id="A0AA42BL68"/>
<proteinExistence type="inferred from homology"/>
<dbReference type="GO" id="GO:0004222">
    <property type="term" value="F:metalloendopeptidase activity"/>
    <property type="evidence" value="ECO:0007669"/>
    <property type="project" value="TreeGrafter"/>
</dbReference>
<dbReference type="EMBL" id="JANATA010000006">
    <property type="protein sequence ID" value="MCP3428289.1"/>
    <property type="molecule type" value="Genomic_DNA"/>
</dbReference>
<name>A0AA42BL68_9ALTE</name>
<dbReference type="InterPro" id="IPR016047">
    <property type="entry name" value="M23ase_b-sheet_dom"/>
</dbReference>
<dbReference type="GO" id="GO:0032153">
    <property type="term" value="C:cell division site"/>
    <property type="evidence" value="ECO:0007669"/>
    <property type="project" value="TreeGrafter"/>
</dbReference>
<dbReference type="PANTHER" id="PTHR21666:SF263">
    <property type="entry name" value="MUREIN HYDROLASE ACTIVATOR NLPD"/>
    <property type="match status" value="1"/>
</dbReference>
<evidence type="ECO:0000313" key="4">
    <source>
        <dbReference type="EMBL" id="MCP3428289.1"/>
    </source>
</evidence>
<comment type="caution">
    <text evidence="4">The sequence shown here is derived from an EMBL/GenBank/DDBJ whole genome shotgun (WGS) entry which is preliminary data.</text>
</comment>
<dbReference type="PROSITE" id="PS51257">
    <property type="entry name" value="PROKAR_LIPOPROTEIN"/>
    <property type="match status" value="1"/>
</dbReference>
<dbReference type="Proteomes" id="UP001165413">
    <property type="component" value="Unassembled WGS sequence"/>
</dbReference>
<dbReference type="Pfam" id="PF01551">
    <property type="entry name" value="Peptidase_M23"/>
    <property type="match status" value="1"/>
</dbReference>
<comment type="similarity">
    <text evidence="1">Belongs to the E.coli NlpD/Haemophilus LppB family.</text>
</comment>
<dbReference type="PROSITE" id="PS51782">
    <property type="entry name" value="LYSM"/>
    <property type="match status" value="1"/>
</dbReference>
<gene>
    <name evidence="4" type="ORF">NLF92_04945</name>
</gene>
<keyword evidence="2" id="KW-0732">Signal</keyword>
<protein>
    <submittedName>
        <fullName evidence="4">Peptidoglycan DD-metalloendopeptidase family protein</fullName>
    </submittedName>
</protein>
<dbReference type="Gene3D" id="2.70.70.10">
    <property type="entry name" value="Glucose Permease (Domain IIA)"/>
    <property type="match status" value="1"/>
</dbReference>
<dbReference type="Gene3D" id="3.10.350.10">
    <property type="entry name" value="LysM domain"/>
    <property type="match status" value="1"/>
</dbReference>
<dbReference type="CDD" id="cd00118">
    <property type="entry name" value="LysM"/>
    <property type="match status" value="1"/>
</dbReference>
<organism evidence="4 5">
    <name type="scientific">Opacimonas viscosa</name>
    <dbReference type="NCBI Taxonomy" id="2961944"/>
    <lineage>
        <taxon>Bacteria</taxon>
        <taxon>Pseudomonadati</taxon>
        <taxon>Pseudomonadota</taxon>
        <taxon>Gammaproteobacteria</taxon>
        <taxon>Alteromonadales</taxon>
        <taxon>Alteromonadaceae</taxon>
        <taxon>Opacimonas</taxon>
    </lineage>
</organism>
<dbReference type="CDD" id="cd12797">
    <property type="entry name" value="M23_peptidase"/>
    <property type="match status" value="1"/>
</dbReference>
<dbReference type="InterPro" id="IPR036779">
    <property type="entry name" value="LysM_dom_sf"/>
</dbReference>
<reference evidence="4" key="1">
    <citation type="submission" date="2022-07" db="EMBL/GenBank/DDBJ databases">
        <title>Characterization of the Novel Bacterium Alteromonas immobilis LMIT006 and Alteromonas gregis LMIT007.</title>
        <authorList>
            <person name="Lin X."/>
        </authorList>
    </citation>
    <scope>NUCLEOTIDE SEQUENCE</scope>
    <source>
        <strain evidence="4">LMIT007</strain>
    </source>
</reference>
<dbReference type="InterPro" id="IPR018392">
    <property type="entry name" value="LysM"/>
</dbReference>
<dbReference type="InterPro" id="IPR011055">
    <property type="entry name" value="Dup_hybrid_motif"/>
</dbReference>
<evidence type="ECO:0000256" key="1">
    <source>
        <dbReference type="ARBA" id="ARBA00038420"/>
    </source>
</evidence>
<accession>A0AA42BL68</accession>
<dbReference type="SUPFAM" id="SSF51261">
    <property type="entry name" value="Duplicated hybrid motif"/>
    <property type="match status" value="1"/>
</dbReference>
<feature type="chain" id="PRO_5041293702" evidence="2">
    <location>
        <begin position="26"/>
        <end position="275"/>
    </location>
</feature>